<organism evidence="1">
    <name type="scientific">hydrothermal vent metagenome</name>
    <dbReference type="NCBI Taxonomy" id="652676"/>
    <lineage>
        <taxon>unclassified sequences</taxon>
        <taxon>metagenomes</taxon>
        <taxon>ecological metagenomes</taxon>
    </lineage>
</organism>
<accession>A0A3B0XRN9</accession>
<proteinExistence type="predicted"/>
<dbReference type="EMBL" id="UOFI01000071">
    <property type="protein sequence ID" value="VAW65917.1"/>
    <property type="molecule type" value="Genomic_DNA"/>
</dbReference>
<sequence length="130" mass="13993">MMNVVYFVKITTIFIVISLAACSGSLEGDPANSVATDPLIAKPCDIETSYSLFWSWKPLNNERSSGYKIYYGNSAALTKNNALGYIKLGTGSLSTSFKPSDYNIVDCTNTYIGISATGTQPESALAVIRL</sequence>
<gene>
    <name evidence="1" type="ORF">MNBD_GAMMA09-222</name>
</gene>
<protein>
    <submittedName>
        <fullName evidence="1">Uncharacterized protein</fullName>
    </submittedName>
</protein>
<reference evidence="1" key="1">
    <citation type="submission" date="2018-06" db="EMBL/GenBank/DDBJ databases">
        <authorList>
            <person name="Zhirakovskaya E."/>
        </authorList>
    </citation>
    <scope>NUCLEOTIDE SEQUENCE</scope>
</reference>
<name>A0A3B0XRN9_9ZZZZ</name>
<dbReference type="AlphaFoldDB" id="A0A3B0XRN9"/>
<evidence type="ECO:0000313" key="1">
    <source>
        <dbReference type="EMBL" id="VAW65917.1"/>
    </source>
</evidence>